<dbReference type="EMBL" id="LAZR01000334">
    <property type="protein sequence ID" value="KKN73966.1"/>
    <property type="molecule type" value="Genomic_DNA"/>
</dbReference>
<accession>A0A0F9VKD1</accession>
<protein>
    <recommendedName>
        <fullName evidence="2">DUF2493 domain-containing protein</fullName>
    </recommendedName>
</protein>
<evidence type="ECO:0000313" key="1">
    <source>
        <dbReference type="EMBL" id="KKN73966.1"/>
    </source>
</evidence>
<evidence type="ECO:0008006" key="2">
    <source>
        <dbReference type="Google" id="ProtNLM"/>
    </source>
</evidence>
<reference evidence="1" key="1">
    <citation type="journal article" date="2015" name="Nature">
        <title>Complex archaea that bridge the gap between prokaryotes and eukaryotes.</title>
        <authorList>
            <person name="Spang A."/>
            <person name="Saw J.H."/>
            <person name="Jorgensen S.L."/>
            <person name="Zaremba-Niedzwiedzka K."/>
            <person name="Martijn J."/>
            <person name="Lind A.E."/>
            <person name="van Eijk R."/>
            <person name="Schleper C."/>
            <person name="Guy L."/>
            <person name="Ettema T.J."/>
        </authorList>
    </citation>
    <scope>NUCLEOTIDE SEQUENCE</scope>
</reference>
<name>A0A0F9VKD1_9ZZZZ</name>
<gene>
    <name evidence="1" type="ORF">LCGC14_0395310</name>
</gene>
<comment type="caution">
    <text evidence="1">The sequence shown here is derived from an EMBL/GenBank/DDBJ whole genome shotgun (WGS) entry which is preliminary data.</text>
</comment>
<dbReference type="AlphaFoldDB" id="A0A0F9VKD1"/>
<sequence length="133" mass="15314">MKLLNKEGKKIKLIIAGSTHIHNREVLEKAIEKYKLKDRIEEVVVGQEPGMAQCGRIWAIENNIPVKRFVRYRGTGNNRRMSMLKRGQMLEYSDALLFITDGIISKADGIKDMTDTTDLEVFIYTVKKEEENV</sequence>
<organism evidence="1">
    <name type="scientific">marine sediment metagenome</name>
    <dbReference type="NCBI Taxonomy" id="412755"/>
    <lineage>
        <taxon>unclassified sequences</taxon>
        <taxon>metagenomes</taxon>
        <taxon>ecological metagenomes</taxon>
    </lineage>
</organism>
<proteinExistence type="predicted"/>